<sequence>MITTMALQLIVLALSVTSTLLLTVAAPPPPPQPLPPPSGCSDELVLFSPCLPYVSTPPNNLSNTASDSCCGAFSSALNSNNGVCLCYLVRQPSILGFPVNDTRVLSLSSVCPIGEDNNSSIKIGSLESLCSGSSALPPLRSTTNTSVVTNHSASGLNDVHSPPNQFAKTPPTQQNSSLEPARISSATTIKQLCSSYSCFASGIVILLVPISIHLYSSCNL</sequence>
<gene>
    <name evidence="5" type="primary">LOC115950628</name>
</gene>
<dbReference type="Pfam" id="PF14368">
    <property type="entry name" value="LTP_2"/>
    <property type="match status" value="1"/>
</dbReference>
<dbReference type="Gramene" id="QL06p001698:mrna">
    <property type="protein sequence ID" value="QL06p001698:mrna"/>
    <property type="gene ID" value="QL06p001698"/>
</dbReference>
<dbReference type="GeneID" id="115950628"/>
<keyword evidence="3" id="KW-0732">Signal</keyword>
<feature type="compositionally biased region" description="Polar residues" evidence="1">
    <location>
        <begin position="162"/>
        <end position="180"/>
    </location>
</feature>
<organism evidence="5 6">
    <name type="scientific">Quercus lobata</name>
    <name type="common">Valley oak</name>
    <dbReference type="NCBI Taxonomy" id="97700"/>
    <lineage>
        <taxon>Eukaryota</taxon>
        <taxon>Viridiplantae</taxon>
        <taxon>Streptophyta</taxon>
        <taxon>Embryophyta</taxon>
        <taxon>Tracheophyta</taxon>
        <taxon>Spermatophyta</taxon>
        <taxon>Magnoliopsida</taxon>
        <taxon>eudicotyledons</taxon>
        <taxon>Gunneridae</taxon>
        <taxon>Pentapetalae</taxon>
        <taxon>rosids</taxon>
        <taxon>fabids</taxon>
        <taxon>Fagales</taxon>
        <taxon>Fagaceae</taxon>
        <taxon>Quercus</taxon>
    </lineage>
</organism>
<feature type="chain" id="PRO_5029877069" description="Bifunctional inhibitor/plant lipid transfer protein/seed storage helical domain-containing protein" evidence="3">
    <location>
        <begin position="22"/>
        <end position="220"/>
    </location>
</feature>
<evidence type="ECO:0000256" key="1">
    <source>
        <dbReference type="SAM" id="MobiDB-lite"/>
    </source>
</evidence>
<reference evidence="5 6" key="1">
    <citation type="journal article" date="2016" name="G3 (Bethesda)">
        <title>First Draft Assembly and Annotation of the Genome of a California Endemic Oak Quercus lobata Nee (Fagaceae).</title>
        <authorList>
            <person name="Sork V.L."/>
            <person name="Fitz-Gibbon S.T."/>
            <person name="Puiu D."/>
            <person name="Crepeau M."/>
            <person name="Gugger P.F."/>
            <person name="Sherman R."/>
            <person name="Stevens K."/>
            <person name="Langley C.H."/>
            <person name="Pellegrini M."/>
            <person name="Salzberg S.L."/>
        </authorList>
    </citation>
    <scope>NUCLEOTIDE SEQUENCE [LARGE SCALE GENOMIC DNA]</scope>
    <source>
        <strain evidence="5 6">cv. SW786</strain>
    </source>
</reference>
<name>A0A7N2LW69_QUELO</name>
<proteinExistence type="predicted"/>
<dbReference type="InterPro" id="IPR053353">
    <property type="entry name" value="Plant_LTP_GPI-anchored"/>
</dbReference>
<dbReference type="InterPro" id="IPR016140">
    <property type="entry name" value="Bifunc_inhib/LTP/seed_store"/>
</dbReference>
<dbReference type="OrthoDB" id="786778at2759"/>
<evidence type="ECO:0000256" key="3">
    <source>
        <dbReference type="SAM" id="SignalP"/>
    </source>
</evidence>
<feature type="signal peptide" evidence="3">
    <location>
        <begin position="1"/>
        <end position="21"/>
    </location>
</feature>
<keyword evidence="6" id="KW-1185">Reference proteome</keyword>
<dbReference type="InterPro" id="IPR036312">
    <property type="entry name" value="Bifun_inhib/LTP/seed_sf"/>
</dbReference>
<keyword evidence="2" id="KW-1133">Transmembrane helix</keyword>
<feature type="region of interest" description="Disordered" evidence="1">
    <location>
        <begin position="153"/>
        <end position="180"/>
    </location>
</feature>
<evidence type="ECO:0000313" key="6">
    <source>
        <dbReference type="Proteomes" id="UP000594261"/>
    </source>
</evidence>
<dbReference type="PANTHER" id="PTHR35747:SF2">
    <property type="entry name" value="NON-SPECIFIC LIPID TRANSFER PROTEIN GPI-ANCHORED 25"/>
    <property type="match status" value="1"/>
</dbReference>
<dbReference type="AlphaFoldDB" id="A0A7N2LW69"/>
<keyword evidence="2" id="KW-0472">Membrane</keyword>
<keyword evidence="2" id="KW-0812">Transmembrane</keyword>
<dbReference type="OMA" id="KHITWFL"/>
<accession>A0A7N2LW69</accession>
<feature type="domain" description="Bifunctional inhibitor/plant lipid transfer protein/seed storage helical" evidence="4">
    <location>
        <begin position="22"/>
        <end position="114"/>
    </location>
</feature>
<dbReference type="Gene3D" id="1.10.110.10">
    <property type="entry name" value="Plant lipid-transfer and hydrophobic proteins"/>
    <property type="match status" value="1"/>
</dbReference>
<dbReference type="CDD" id="cd00010">
    <property type="entry name" value="AAI_LTSS"/>
    <property type="match status" value="1"/>
</dbReference>
<evidence type="ECO:0000256" key="2">
    <source>
        <dbReference type="SAM" id="Phobius"/>
    </source>
</evidence>
<dbReference type="EMBL" id="LRBV02000006">
    <property type="status" value="NOT_ANNOTATED_CDS"/>
    <property type="molecule type" value="Genomic_DNA"/>
</dbReference>
<dbReference type="InParanoid" id="A0A7N2LW69"/>
<dbReference type="SUPFAM" id="SSF47699">
    <property type="entry name" value="Bifunctional inhibitor/lipid-transfer protein/seed storage 2S albumin"/>
    <property type="match status" value="1"/>
</dbReference>
<reference evidence="5" key="2">
    <citation type="submission" date="2021-01" db="UniProtKB">
        <authorList>
            <consortium name="EnsemblPlants"/>
        </authorList>
    </citation>
    <scope>IDENTIFICATION</scope>
</reference>
<dbReference type="PANTHER" id="PTHR35747">
    <property type="entry name" value="BIFUNCTIONAL INHIBITOR/LIPID-TRANSFER PROTEIN/SEED STORAGE 2S ALBUMIN SUPERFAMILY PROTEIN"/>
    <property type="match status" value="1"/>
</dbReference>
<dbReference type="RefSeq" id="XP_030923708.1">
    <property type="nucleotide sequence ID" value="XM_031067848.1"/>
</dbReference>
<evidence type="ECO:0000313" key="5">
    <source>
        <dbReference type="EnsemblPlants" id="QL06p001698:mrna"/>
    </source>
</evidence>
<dbReference type="KEGG" id="qlo:115950628"/>
<dbReference type="EnsemblPlants" id="QL06p001698:mrna">
    <property type="protein sequence ID" value="QL06p001698:mrna"/>
    <property type="gene ID" value="QL06p001698"/>
</dbReference>
<feature type="transmembrane region" description="Helical" evidence="2">
    <location>
        <begin position="194"/>
        <end position="215"/>
    </location>
</feature>
<protein>
    <recommendedName>
        <fullName evidence="4">Bifunctional inhibitor/plant lipid transfer protein/seed storage helical domain-containing protein</fullName>
    </recommendedName>
</protein>
<evidence type="ECO:0000259" key="4">
    <source>
        <dbReference type="Pfam" id="PF14368"/>
    </source>
</evidence>
<dbReference type="Proteomes" id="UP000594261">
    <property type="component" value="Chromosome 6"/>
</dbReference>